<dbReference type="AlphaFoldDB" id="A0A2S1LNJ6"/>
<keyword evidence="2" id="KW-0564">Palmitate</keyword>
<evidence type="ECO:0000256" key="1">
    <source>
        <dbReference type="ARBA" id="ARBA00007613"/>
    </source>
</evidence>
<dbReference type="EMBL" id="CP020919">
    <property type="protein sequence ID" value="AWG25268.1"/>
    <property type="molecule type" value="Genomic_DNA"/>
</dbReference>
<keyword evidence="2" id="KW-0449">Lipoprotein</keyword>
<dbReference type="PANTHER" id="PTHR30203:SF33">
    <property type="entry name" value="BLR4455 PROTEIN"/>
    <property type="match status" value="1"/>
</dbReference>
<dbReference type="NCBIfam" id="TIGR01845">
    <property type="entry name" value="outer_NodT"/>
    <property type="match status" value="1"/>
</dbReference>
<dbReference type="Gene3D" id="1.20.1600.10">
    <property type="entry name" value="Outer membrane efflux proteins (OEP)"/>
    <property type="match status" value="1"/>
</dbReference>
<reference evidence="3 4" key="1">
    <citation type="submission" date="2017-04" db="EMBL/GenBank/DDBJ databases">
        <title>Complete genome sequence of Flavobacterium kingsejong AJ004.</title>
        <authorList>
            <person name="Lee P.C."/>
        </authorList>
    </citation>
    <scope>NUCLEOTIDE SEQUENCE [LARGE SCALE GENOMIC DNA]</scope>
    <source>
        <strain evidence="3 4">AJ004</strain>
    </source>
</reference>
<evidence type="ECO:0000313" key="4">
    <source>
        <dbReference type="Proteomes" id="UP000244677"/>
    </source>
</evidence>
<organism evidence="3 4">
    <name type="scientific">Flavobacterium kingsejongi</name>
    <dbReference type="NCBI Taxonomy" id="1678728"/>
    <lineage>
        <taxon>Bacteria</taxon>
        <taxon>Pseudomonadati</taxon>
        <taxon>Bacteroidota</taxon>
        <taxon>Flavobacteriia</taxon>
        <taxon>Flavobacteriales</taxon>
        <taxon>Flavobacteriaceae</taxon>
        <taxon>Flavobacterium</taxon>
    </lineage>
</organism>
<dbReference type="InterPro" id="IPR003423">
    <property type="entry name" value="OMP_efflux"/>
</dbReference>
<evidence type="ECO:0000313" key="3">
    <source>
        <dbReference type="EMBL" id="AWG25268.1"/>
    </source>
</evidence>
<name>A0A2S1LNJ6_9FLAO</name>
<dbReference type="Pfam" id="PF02321">
    <property type="entry name" value="OEP"/>
    <property type="match status" value="2"/>
</dbReference>
<feature type="signal peptide" evidence="2">
    <location>
        <begin position="1"/>
        <end position="20"/>
    </location>
</feature>
<dbReference type="KEGG" id="fki:FK004_08480"/>
<protein>
    <recommendedName>
        <fullName evidence="5">RND transporter</fullName>
    </recommendedName>
</protein>
<proteinExistence type="inferred from homology"/>
<accession>A0A2S1LNJ6</accession>
<comment type="similarity">
    <text evidence="1 2">Belongs to the outer membrane factor (OMF) (TC 1.B.17) family.</text>
</comment>
<sequence>MKKYNYKLLITLLVMAGLFASCRVTKKYAAPKAVVPENYRETVVTDTLTMATMPWKEVFTDTVLQRLIGQGLAANADLKIAVERINQSKASLRMSKNAFLPSLNGTVSVKESRLAYPQGFGLFKQATQYDLGLNTGWEIDIWGKLSSGKRAAVADLLGSDAAKRAIETQLIADIAHYYYELLSLDAQLDVTQKTAANRAADAKAIALLFENSILNGVAVVQSEANYYEAELDIPDLLQKIRKTENALAVLLGQTPEAIGRTTIAEQQLVYDLKPGIPAQLLANRPDVQEAEYNFRASFENTNVARASFYPALAITGAGGFSSFGLSNWFTNTGLFGNIAGGLTQSIFNRGSNKAQLNIAASRQKQALYAFELSLLKASQEVSDALSSYQNAEAKSITRKKQLEALTKAVTFNKELLNNNRNTNYTDVLTAEQNLLKAQLKGITDQAQQLHAVVSLYRALGGGWN</sequence>
<dbReference type="PROSITE" id="PS51257">
    <property type="entry name" value="PROKAR_LIPOPROTEIN"/>
    <property type="match status" value="1"/>
</dbReference>
<dbReference type="SUPFAM" id="SSF56954">
    <property type="entry name" value="Outer membrane efflux proteins (OEP)"/>
    <property type="match status" value="1"/>
</dbReference>
<dbReference type="InterPro" id="IPR010131">
    <property type="entry name" value="MdtP/NodT-like"/>
</dbReference>
<keyword evidence="2" id="KW-0732">Signal</keyword>
<evidence type="ECO:0000256" key="2">
    <source>
        <dbReference type="RuleBase" id="RU362097"/>
    </source>
</evidence>
<keyword evidence="4" id="KW-1185">Reference proteome</keyword>
<keyword evidence="2" id="KW-0472">Membrane</keyword>
<dbReference type="Proteomes" id="UP000244677">
    <property type="component" value="Chromosome"/>
</dbReference>
<dbReference type="RefSeq" id="WP_108736871.1">
    <property type="nucleotide sequence ID" value="NZ_CP020919.1"/>
</dbReference>
<feature type="chain" id="PRO_5015371336" description="RND transporter" evidence="2">
    <location>
        <begin position="21"/>
        <end position="464"/>
    </location>
</feature>
<dbReference type="OrthoDB" id="9770517at2"/>
<comment type="subcellular location">
    <subcellularLocation>
        <location evidence="2">Cell membrane</location>
        <topology evidence="2">Lipid-anchor</topology>
    </subcellularLocation>
</comment>
<gene>
    <name evidence="3" type="ORF">FK004_08480</name>
</gene>
<evidence type="ECO:0008006" key="5">
    <source>
        <dbReference type="Google" id="ProtNLM"/>
    </source>
</evidence>
<keyword evidence="2" id="KW-0812">Transmembrane</keyword>
<dbReference type="Gene3D" id="2.20.200.10">
    <property type="entry name" value="Outer membrane efflux proteins (OEP)"/>
    <property type="match status" value="1"/>
</dbReference>
<dbReference type="GO" id="GO:0015562">
    <property type="term" value="F:efflux transmembrane transporter activity"/>
    <property type="evidence" value="ECO:0007669"/>
    <property type="project" value="InterPro"/>
</dbReference>
<dbReference type="PANTHER" id="PTHR30203">
    <property type="entry name" value="OUTER MEMBRANE CATION EFFLUX PROTEIN"/>
    <property type="match status" value="1"/>
</dbReference>
<keyword evidence="2" id="KW-1134">Transmembrane beta strand</keyword>
<dbReference type="GO" id="GO:0005886">
    <property type="term" value="C:plasma membrane"/>
    <property type="evidence" value="ECO:0007669"/>
    <property type="project" value="UniProtKB-SubCell"/>
</dbReference>